<dbReference type="InterPro" id="IPR036388">
    <property type="entry name" value="WH-like_DNA-bd_sf"/>
</dbReference>
<feature type="compositionally biased region" description="Basic and acidic residues" evidence="5">
    <location>
        <begin position="206"/>
        <end position="219"/>
    </location>
</feature>
<dbReference type="InterPro" id="IPR036390">
    <property type="entry name" value="WH_DNA-bd_sf"/>
</dbReference>
<evidence type="ECO:0000313" key="6">
    <source>
        <dbReference type="EMBL" id="OGL45932.1"/>
    </source>
</evidence>
<dbReference type="PANTHER" id="PTHR34298:SF2">
    <property type="entry name" value="SEGREGATION AND CONDENSATION PROTEIN B"/>
    <property type="match status" value="1"/>
</dbReference>
<comment type="caution">
    <text evidence="6">The sequence shown here is derived from an EMBL/GenBank/DDBJ whole genome shotgun (WGS) entry which is preliminary data.</text>
</comment>
<reference evidence="6 7" key="1">
    <citation type="journal article" date="2016" name="Nat. Commun.">
        <title>Thousands of microbial genomes shed light on interconnected biogeochemical processes in an aquifer system.</title>
        <authorList>
            <person name="Anantharaman K."/>
            <person name="Brown C.T."/>
            <person name="Hug L.A."/>
            <person name="Sharon I."/>
            <person name="Castelle C.J."/>
            <person name="Probst A.J."/>
            <person name="Thomas B.C."/>
            <person name="Singh A."/>
            <person name="Wilkins M.J."/>
            <person name="Karaoz U."/>
            <person name="Brodie E.L."/>
            <person name="Williams K.H."/>
            <person name="Hubbard S.S."/>
            <person name="Banfield J.F."/>
        </authorList>
    </citation>
    <scope>NUCLEOTIDE SEQUENCE [LARGE SCALE GENOMIC DNA]</scope>
</reference>
<organism evidence="6 7">
    <name type="scientific">Candidatus Schekmanbacteria bacterium RBG_16_38_10</name>
    <dbReference type="NCBI Taxonomy" id="1817879"/>
    <lineage>
        <taxon>Bacteria</taxon>
        <taxon>Candidatus Schekmaniibacteriota</taxon>
    </lineage>
</organism>
<feature type="compositionally biased region" description="Basic and acidic residues" evidence="5">
    <location>
        <begin position="181"/>
        <end position="192"/>
    </location>
</feature>
<dbReference type="GO" id="GO:0051304">
    <property type="term" value="P:chromosome separation"/>
    <property type="evidence" value="ECO:0007669"/>
    <property type="project" value="InterPro"/>
</dbReference>
<dbReference type="InterPro" id="IPR005234">
    <property type="entry name" value="ScpB_csome_segregation"/>
</dbReference>
<keyword evidence="2" id="KW-0132">Cell division</keyword>
<evidence type="ECO:0000256" key="1">
    <source>
        <dbReference type="ARBA" id="ARBA00022490"/>
    </source>
</evidence>
<dbReference type="Gene3D" id="1.10.10.10">
    <property type="entry name" value="Winged helix-like DNA-binding domain superfamily/Winged helix DNA-binding domain"/>
    <property type="match status" value="2"/>
</dbReference>
<evidence type="ECO:0000256" key="5">
    <source>
        <dbReference type="SAM" id="MobiDB-lite"/>
    </source>
</evidence>
<gene>
    <name evidence="6" type="ORF">A2W05_01110</name>
</gene>
<dbReference type="AlphaFoldDB" id="A0A1F7RWK5"/>
<evidence type="ECO:0000256" key="2">
    <source>
        <dbReference type="ARBA" id="ARBA00022618"/>
    </source>
</evidence>
<evidence type="ECO:0000256" key="4">
    <source>
        <dbReference type="ARBA" id="ARBA00023306"/>
    </source>
</evidence>
<sequence>MGEEITFDEIKAIAEALIFVSDIPLSINKINEVLDMVDIATLKSAILQLQEEYGDGKKGVQIIEVANGYKMCTRNDYSDYVTKLFTHRKKAKLSAQALETLAVIAYKQPVTKPEIEEIRGVNIIGVLKTLLDRNMIKILGKKDAVGRPVLYGTTREFLEYFGLKDLADLPTLKDFSEFDLGENKNEAEKPGETTESDVPDGDIIEETGREDDSGRTDNS</sequence>
<dbReference type="GO" id="GO:0051301">
    <property type="term" value="P:cell division"/>
    <property type="evidence" value="ECO:0007669"/>
    <property type="project" value="UniProtKB-KW"/>
</dbReference>
<evidence type="ECO:0000313" key="7">
    <source>
        <dbReference type="Proteomes" id="UP000178797"/>
    </source>
</evidence>
<dbReference type="PIRSF" id="PIRSF019345">
    <property type="entry name" value="ScpB"/>
    <property type="match status" value="1"/>
</dbReference>
<dbReference type="NCBIfam" id="TIGR00281">
    <property type="entry name" value="SMC-Scp complex subunit ScpB"/>
    <property type="match status" value="1"/>
</dbReference>
<dbReference type="Proteomes" id="UP000178797">
    <property type="component" value="Unassembled WGS sequence"/>
</dbReference>
<protein>
    <submittedName>
        <fullName evidence="6">SMC-Scp complex subunit ScpB</fullName>
    </submittedName>
</protein>
<name>A0A1F7RWK5_9BACT</name>
<dbReference type="EMBL" id="MGDE01000110">
    <property type="protein sequence ID" value="OGL45932.1"/>
    <property type="molecule type" value="Genomic_DNA"/>
</dbReference>
<evidence type="ECO:0000256" key="3">
    <source>
        <dbReference type="ARBA" id="ARBA00022829"/>
    </source>
</evidence>
<accession>A0A1F7RWK5</accession>
<dbReference type="SUPFAM" id="SSF46785">
    <property type="entry name" value="Winged helix' DNA-binding domain"/>
    <property type="match status" value="2"/>
</dbReference>
<keyword evidence="3" id="KW-0159">Chromosome partition</keyword>
<keyword evidence="1" id="KW-0963">Cytoplasm</keyword>
<dbReference type="Pfam" id="PF04079">
    <property type="entry name" value="SMC_ScpB"/>
    <property type="match status" value="1"/>
</dbReference>
<keyword evidence="4" id="KW-0131">Cell cycle</keyword>
<feature type="compositionally biased region" description="Acidic residues" evidence="5">
    <location>
        <begin position="194"/>
        <end position="205"/>
    </location>
</feature>
<feature type="region of interest" description="Disordered" evidence="5">
    <location>
        <begin position="180"/>
        <end position="219"/>
    </location>
</feature>
<proteinExistence type="predicted"/>
<dbReference type="PANTHER" id="PTHR34298">
    <property type="entry name" value="SEGREGATION AND CONDENSATION PROTEIN B"/>
    <property type="match status" value="1"/>
</dbReference>